<dbReference type="SUPFAM" id="SSF48264">
    <property type="entry name" value="Cytochrome P450"/>
    <property type="match status" value="3"/>
</dbReference>
<accession>A0A0N5CBL9</accession>
<evidence type="ECO:0000256" key="2">
    <source>
        <dbReference type="ARBA" id="ARBA00010617"/>
    </source>
</evidence>
<reference evidence="8" key="1">
    <citation type="submission" date="2017-02" db="UniProtKB">
        <authorList>
            <consortium name="WormBaseParasite"/>
        </authorList>
    </citation>
    <scope>IDENTIFICATION</scope>
</reference>
<dbReference type="Pfam" id="PF00067">
    <property type="entry name" value="p450"/>
    <property type="match status" value="2"/>
</dbReference>
<dbReference type="CDD" id="cd20617">
    <property type="entry name" value="CYP1_2-like"/>
    <property type="match status" value="2"/>
</dbReference>
<keyword evidence="3" id="KW-0479">Metal-binding</keyword>
<dbReference type="FunFam" id="1.10.630.10:FF:000036">
    <property type="entry name" value="CYtochrome P450 family"/>
    <property type="match status" value="3"/>
</dbReference>
<keyword evidence="7" id="KW-1185">Reference proteome</keyword>
<evidence type="ECO:0000256" key="6">
    <source>
        <dbReference type="ARBA" id="ARBA00023033"/>
    </source>
</evidence>
<dbReference type="InterPro" id="IPR002401">
    <property type="entry name" value="Cyt_P450_E_grp-I"/>
</dbReference>
<organism evidence="7 8">
    <name type="scientific">Strongyloides papillosus</name>
    <name type="common">Intestinal threadworm</name>
    <dbReference type="NCBI Taxonomy" id="174720"/>
    <lineage>
        <taxon>Eukaryota</taxon>
        <taxon>Metazoa</taxon>
        <taxon>Ecdysozoa</taxon>
        <taxon>Nematoda</taxon>
        <taxon>Chromadorea</taxon>
        <taxon>Rhabditida</taxon>
        <taxon>Tylenchina</taxon>
        <taxon>Panagrolaimomorpha</taxon>
        <taxon>Strongyloidoidea</taxon>
        <taxon>Strongyloididae</taxon>
        <taxon>Strongyloides</taxon>
    </lineage>
</organism>
<evidence type="ECO:0000256" key="4">
    <source>
        <dbReference type="ARBA" id="ARBA00023002"/>
    </source>
</evidence>
<protein>
    <submittedName>
        <fullName evidence="8">Cytochrome P450 18a1 (inferred by orthology to a D. melanogaster protein)</fullName>
    </submittedName>
</protein>
<dbReference type="GO" id="GO:0020037">
    <property type="term" value="F:heme binding"/>
    <property type="evidence" value="ECO:0007669"/>
    <property type="project" value="InterPro"/>
</dbReference>
<evidence type="ECO:0000313" key="8">
    <source>
        <dbReference type="WBParaSite" id="SPAL_0001528600.1"/>
    </source>
</evidence>
<evidence type="ECO:0000256" key="3">
    <source>
        <dbReference type="ARBA" id="ARBA00022723"/>
    </source>
</evidence>
<dbReference type="WBParaSite" id="SPAL_0001528600.1">
    <property type="protein sequence ID" value="SPAL_0001528600.1"/>
    <property type="gene ID" value="SPAL_0001528600"/>
</dbReference>
<sequence length="1345" mass="155908">MIGVLLLLFIVFYLFNFYKNVKSLPPGPMPIPILGNLLSPDLDKIYLWVHEQKKIYGNVFTVWLPTPLVIFADYDSINEALVTNGDHFIGRNVDGYPEKAIHEKVNTGVIHSEGEEWRDQRRLSIQILRNFGMSKTIMQDKIHLVIQDFYEYLDNLENKDSVDIEKVIQLSVGNVINLILFGFMYNHSNCEKMFEFAKELEASFKSLNTLEFRLVMLIPAIDKIPILKDFIYKRLIKKQRKVAELTKIEIDECVKSYNPEDEPPNFIHAVMKEIQSIDSKYSYLNSDHLEGMVQDFWIAGMETSATTLKWFILLLMKHLDIQKKLQNEIDEVLGKDQLVQLTDKAKMPYMNAFISEGQRFINIVPFPPSHKCTKDSVINGHLIPKGTLTQPFYWGANMDKKYFKDPFDFNPDRFLDNEGKFVVENDHMSFGKGKRVCAGKSLADAEIFLFITSLLQKYNFTHPSGPVDTTPVFNGVLKVKSLPPGPMPVPILGNLLSVDLKNLHLWIHEQKKTYGNIFTVWLPAPQVVFADYDVINEALVTQGDYFIGRKVEGYPEKAFHEKFNSGVIFSEGEEWRDQRRLSIQILRNFGMSRTIIQDKIHLVIQDFYEHLDNLEDKDNVNIAKVIQFDEFFEFVKVLENSSKEFNSLDMKLLIMFPAIDNIPILNDILYKRIMKRNNKMRIHTKMQIDKCTKSFNPDDEPPNFIHAVMEKIQSIDSKYNYLNSHHIEGMVLDFWAAGMETSTTTLKWFILLIMKHLDIQKKLQDEIDNVIGRDQMVQLSDKAKMPYMTAFITEGQRYVNLVPIVPTHKCTKDTVINGHLIPKNTLTQPFFFGANMDEKYFKDPSVFNPDRYLDSEGKFRMENEHMSFGRGKRMCAGKSLAEAELFLFFTALLQRYKFTHPNGPVDLSCEFADLLIPKPYTSPQVVFADYDVINESLVTNGDHFLGRNVDGYPEKAWHEKTNTGVVFSEGEEWKDQRRLSMHILRNFGMSRTTIQDKIHLVIQDFYEHLDNLEDKENVNIAKVIQLSVGNVINLILFGFMYSHTDNGDFFKFAKDLDISIRENSTIEFKLLTLFPAIDNIPILNDFLHKRIVKKKSKVTNATKMQIDKCMESYNPDDEPLNFIHAVMKEIQTIDSKYSYLNSYHLQGMVQDFWAAGLETSTTTLKWFILLIMKHLDIQEKLQDEIDNVIGRDQLVQLNDKNKMPYMSAFIMEGQRYANILPVVPSHKCTEDTVINGHLIPKNTLTQPFFWGANMDEKYFKNPSVFYPDRFLDNEGKFKVEYDHMSFGKGKRVCAGKSLAEAELFLFFTALLQRYKFTHPNGPVDLSCDFADVLLPKPYTCKIEKR</sequence>
<name>A0A0N5CBL9_STREA</name>
<proteinExistence type="inferred from homology"/>
<dbReference type="Gene3D" id="1.10.630.10">
    <property type="entry name" value="Cytochrome P450"/>
    <property type="match status" value="3"/>
</dbReference>
<dbReference type="PANTHER" id="PTHR24284:SF1">
    <property type="entry name" value="CYTOCHROME P450 FAMILY"/>
    <property type="match status" value="1"/>
</dbReference>
<dbReference type="Proteomes" id="UP000046392">
    <property type="component" value="Unplaced"/>
</dbReference>
<dbReference type="GO" id="GO:0004497">
    <property type="term" value="F:monooxygenase activity"/>
    <property type="evidence" value="ECO:0007669"/>
    <property type="project" value="UniProtKB-KW"/>
</dbReference>
<dbReference type="GO" id="GO:0016705">
    <property type="term" value="F:oxidoreductase activity, acting on paired donors, with incorporation or reduction of molecular oxygen"/>
    <property type="evidence" value="ECO:0007669"/>
    <property type="project" value="InterPro"/>
</dbReference>
<dbReference type="InterPro" id="IPR001128">
    <property type="entry name" value="Cyt_P450"/>
</dbReference>
<dbReference type="PROSITE" id="PS00086">
    <property type="entry name" value="CYTOCHROME_P450"/>
    <property type="match status" value="3"/>
</dbReference>
<dbReference type="STRING" id="174720.A0A0N5CBL9"/>
<keyword evidence="6" id="KW-0503">Monooxygenase</keyword>
<dbReference type="InterPro" id="IPR017972">
    <property type="entry name" value="Cyt_P450_CS"/>
</dbReference>
<evidence type="ECO:0000256" key="5">
    <source>
        <dbReference type="ARBA" id="ARBA00023004"/>
    </source>
</evidence>
<evidence type="ECO:0000313" key="7">
    <source>
        <dbReference type="Proteomes" id="UP000046392"/>
    </source>
</evidence>
<dbReference type="PRINTS" id="PR00385">
    <property type="entry name" value="P450"/>
</dbReference>
<dbReference type="GO" id="GO:0005506">
    <property type="term" value="F:iron ion binding"/>
    <property type="evidence" value="ECO:0007669"/>
    <property type="project" value="InterPro"/>
</dbReference>
<comment type="cofactor">
    <cofactor evidence="1">
        <name>heme</name>
        <dbReference type="ChEBI" id="CHEBI:30413"/>
    </cofactor>
</comment>
<dbReference type="PANTHER" id="PTHR24284">
    <property type="entry name" value="CYTOCHROME P450 FAMILY"/>
    <property type="match status" value="1"/>
</dbReference>
<dbReference type="PRINTS" id="PR00463">
    <property type="entry name" value="EP450I"/>
</dbReference>
<dbReference type="InterPro" id="IPR036396">
    <property type="entry name" value="Cyt_P450_sf"/>
</dbReference>
<comment type="similarity">
    <text evidence="2">Belongs to the cytochrome P450 family.</text>
</comment>
<evidence type="ECO:0000256" key="1">
    <source>
        <dbReference type="ARBA" id="ARBA00001971"/>
    </source>
</evidence>
<keyword evidence="5" id="KW-0408">Iron</keyword>
<keyword evidence="4" id="KW-0560">Oxidoreductase</keyword>